<dbReference type="AlphaFoldDB" id="A0AAU7EDD8"/>
<protein>
    <submittedName>
        <fullName evidence="2">DUF1566 domain-containing protein</fullName>
    </submittedName>
</protein>
<organism evidence="2 3">
    <name type="scientific">Mariniflexile litorale</name>
    <dbReference type="NCBI Taxonomy" id="3045158"/>
    <lineage>
        <taxon>Bacteria</taxon>
        <taxon>Pseudomonadati</taxon>
        <taxon>Bacteroidota</taxon>
        <taxon>Flavobacteriia</taxon>
        <taxon>Flavobacteriales</taxon>
        <taxon>Flavobacteriaceae</taxon>
        <taxon>Mariniflexile</taxon>
    </lineage>
</organism>
<dbReference type="Proteomes" id="UP001224325">
    <property type="component" value="Chromosome"/>
</dbReference>
<dbReference type="Pfam" id="PF07603">
    <property type="entry name" value="Lcl_C"/>
    <property type="match status" value="1"/>
</dbReference>
<feature type="domain" description="Lcl C-terminal" evidence="1">
    <location>
        <begin position="96"/>
        <end position="191"/>
    </location>
</feature>
<dbReference type="PROSITE" id="PS51257">
    <property type="entry name" value="PROKAR_LIPOPROTEIN"/>
    <property type="match status" value="1"/>
</dbReference>
<accession>A0AAU7EDD8</accession>
<name>A0AAU7EDD8_9FLAO</name>
<gene>
    <name evidence="2" type="ORF">QLS71_014165</name>
</gene>
<sequence>MKNIFKIILFLTSILTLSSCSKNDADNSQAIEIGDFYEGGIVFYLDDTGEHGLVCATKDLIQPMRWGYNDVLLNNTQQTIGSGLANTQAIAAAYPDIETAAKLCLNFEYNEYDDWYLPSLDELNLIYINKNKINPTAIANDGEAFQALDDDRSNYWSSSEGGEMNAWLIQFDTGVTKTYYKTYIQHMRAIRAF</sequence>
<proteinExistence type="predicted"/>
<evidence type="ECO:0000313" key="3">
    <source>
        <dbReference type="Proteomes" id="UP001224325"/>
    </source>
</evidence>
<dbReference type="RefSeq" id="WP_308993358.1">
    <property type="nucleotide sequence ID" value="NZ_CP155618.1"/>
</dbReference>
<reference evidence="2" key="1">
    <citation type="submission" date="2024-04" db="EMBL/GenBank/DDBJ databases">
        <title>Mariniflexile litorale, isolated from the shallow sediments of the Sea of Japan.</title>
        <authorList>
            <person name="Romanenko L."/>
            <person name="Isaeva M."/>
        </authorList>
    </citation>
    <scope>NUCLEOTIDE SEQUENCE [LARGE SCALE GENOMIC DNA]</scope>
    <source>
        <strain evidence="2">KMM 9835</strain>
    </source>
</reference>
<keyword evidence="3" id="KW-1185">Reference proteome</keyword>
<dbReference type="EMBL" id="CP155618">
    <property type="protein sequence ID" value="XBL13457.1"/>
    <property type="molecule type" value="Genomic_DNA"/>
</dbReference>
<evidence type="ECO:0000259" key="1">
    <source>
        <dbReference type="Pfam" id="PF07603"/>
    </source>
</evidence>
<dbReference type="KEGG" id="mlil:QLS71_014165"/>
<evidence type="ECO:0000313" key="2">
    <source>
        <dbReference type="EMBL" id="XBL13457.1"/>
    </source>
</evidence>
<dbReference type="InterPro" id="IPR011460">
    <property type="entry name" value="Lcl_C"/>
</dbReference>